<reference evidence="2" key="1">
    <citation type="journal article" date="2017" name="Nature">
        <title>The sunflower genome provides insights into oil metabolism, flowering and Asterid evolution.</title>
        <authorList>
            <person name="Badouin H."/>
            <person name="Gouzy J."/>
            <person name="Grassa C.J."/>
            <person name="Murat F."/>
            <person name="Staton S.E."/>
            <person name="Cottret L."/>
            <person name="Lelandais-Briere C."/>
            <person name="Owens G.L."/>
            <person name="Carrere S."/>
            <person name="Mayjonade B."/>
            <person name="Legrand L."/>
            <person name="Gill N."/>
            <person name="Kane N.C."/>
            <person name="Bowers J.E."/>
            <person name="Hubner S."/>
            <person name="Bellec A."/>
            <person name="Berard A."/>
            <person name="Berges H."/>
            <person name="Blanchet N."/>
            <person name="Boniface M.C."/>
            <person name="Brunel D."/>
            <person name="Catrice O."/>
            <person name="Chaidir N."/>
            <person name="Claudel C."/>
            <person name="Donnadieu C."/>
            <person name="Faraut T."/>
            <person name="Fievet G."/>
            <person name="Helmstetter N."/>
            <person name="King M."/>
            <person name="Knapp S.J."/>
            <person name="Lai Z."/>
            <person name="Le Paslier M.C."/>
            <person name="Lippi Y."/>
            <person name="Lorenzon L."/>
            <person name="Mandel J.R."/>
            <person name="Marage G."/>
            <person name="Marchand G."/>
            <person name="Marquand E."/>
            <person name="Bret-Mestries E."/>
            <person name="Morien E."/>
            <person name="Nambeesan S."/>
            <person name="Nguyen T."/>
            <person name="Pegot-Espagnet P."/>
            <person name="Pouilly N."/>
            <person name="Raftis F."/>
            <person name="Sallet E."/>
            <person name="Schiex T."/>
            <person name="Thomas J."/>
            <person name="Vandecasteele C."/>
            <person name="Vares D."/>
            <person name="Vear F."/>
            <person name="Vautrin S."/>
            <person name="Crespi M."/>
            <person name="Mangin B."/>
            <person name="Burke J.M."/>
            <person name="Salse J."/>
            <person name="Munos S."/>
            <person name="Vincourt P."/>
            <person name="Rieseberg L.H."/>
            <person name="Langlade N.B."/>
        </authorList>
    </citation>
    <scope>NUCLEOTIDE SEQUENCE</scope>
    <source>
        <tissue evidence="2">Leaves</tissue>
    </source>
</reference>
<comment type="caution">
    <text evidence="2">The sequence shown here is derived from an EMBL/GenBank/DDBJ whole genome shotgun (WGS) entry which is preliminary data.</text>
</comment>
<evidence type="ECO:0000313" key="3">
    <source>
        <dbReference type="Proteomes" id="UP000215914"/>
    </source>
</evidence>
<dbReference type="Gramene" id="mRNA:HanXRQr2_Chr16g0774701">
    <property type="protein sequence ID" value="mRNA:HanXRQr2_Chr16g0774701"/>
    <property type="gene ID" value="HanXRQr2_Chr16g0774701"/>
</dbReference>
<organism evidence="2 3">
    <name type="scientific">Helianthus annuus</name>
    <name type="common">Common sunflower</name>
    <dbReference type="NCBI Taxonomy" id="4232"/>
    <lineage>
        <taxon>Eukaryota</taxon>
        <taxon>Viridiplantae</taxon>
        <taxon>Streptophyta</taxon>
        <taxon>Embryophyta</taxon>
        <taxon>Tracheophyta</taxon>
        <taxon>Spermatophyta</taxon>
        <taxon>Magnoliopsida</taxon>
        <taxon>eudicotyledons</taxon>
        <taxon>Gunneridae</taxon>
        <taxon>Pentapetalae</taxon>
        <taxon>asterids</taxon>
        <taxon>campanulids</taxon>
        <taxon>Asterales</taxon>
        <taxon>Asteraceae</taxon>
        <taxon>Asteroideae</taxon>
        <taxon>Heliantheae alliance</taxon>
        <taxon>Heliantheae</taxon>
        <taxon>Helianthus</taxon>
    </lineage>
</organism>
<dbReference type="Proteomes" id="UP000215914">
    <property type="component" value="Unassembled WGS sequence"/>
</dbReference>
<proteinExistence type="predicted"/>
<keyword evidence="3" id="KW-1185">Reference proteome</keyword>
<name>A0A9K3H013_HELAN</name>
<gene>
    <name evidence="2" type="ORF">HanXRQr2_Chr16g0774701</name>
</gene>
<evidence type="ECO:0000256" key="1">
    <source>
        <dbReference type="SAM" id="MobiDB-lite"/>
    </source>
</evidence>
<protein>
    <submittedName>
        <fullName evidence="2">Uncharacterized protein</fullName>
    </submittedName>
</protein>
<reference evidence="2" key="2">
    <citation type="submission" date="2020-06" db="EMBL/GenBank/DDBJ databases">
        <title>Helianthus annuus Genome sequencing and assembly Release 2.</title>
        <authorList>
            <person name="Gouzy J."/>
            <person name="Langlade N."/>
            <person name="Munos S."/>
        </authorList>
    </citation>
    <scope>NUCLEOTIDE SEQUENCE</scope>
    <source>
        <tissue evidence="2">Leaves</tissue>
    </source>
</reference>
<accession>A0A9K3H013</accession>
<dbReference type="EMBL" id="MNCJ02000331">
    <property type="protein sequence ID" value="KAF5762267.1"/>
    <property type="molecule type" value="Genomic_DNA"/>
</dbReference>
<feature type="region of interest" description="Disordered" evidence="1">
    <location>
        <begin position="77"/>
        <end position="110"/>
    </location>
</feature>
<evidence type="ECO:0000313" key="2">
    <source>
        <dbReference type="EMBL" id="KAF5762267.1"/>
    </source>
</evidence>
<sequence length="144" mass="16302">MYAIQARRKTVTEKHFLDAVNKVIKGYQKFSATPKYMGMTLEEYQKPKGMNSNAREQVAGTGNACYASSHGEVVNEGEKTLVSDKSFNVEDSNDEKKKNAVNESEEKELEDKVNVNLKCGNPLLEGETKQDLLKMLYYVNNQIR</sequence>
<dbReference type="AlphaFoldDB" id="A0A9K3H013"/>